<feature type="compositionally biased region" description="Polar residues" evidence="1">
    <location>
        <begin position="79"/>
        <end position="90"/>
    </location>
</feature>
<proteinExistence type="predicted"/>
<feature type="compositionally biased region" description="Polar residues" evidence="1">
    <location>
        <begin position="1"/>
        <end position="14"/>
    </location>
</feature>
<evidence type="ECO:0000256" key="1">
    <source>
        <dbReference type="SAM" id="MobiDB-lite"/>
    </source>
</evidence>
<gene>
    <name evidence="2" type="ORF">g.106361</name>
</gene>
<feature type="compositionally biased region" description="Basic and acidic residues" evidence="1">
    <location>
        <begin position="179"/>
        <end position="196"/>
    </location>
</feature>
<feature type="compositionally biased region" description="Basic and acidic residues" evidence="1">
    <location>
        <begin position="276"/>
        <end position="296"/>
    </location>
</feature>
<sequence>FQVSNTNSLLSPPTNAFDKYPPLPRPKPSADSSRARGGRSSILVGLSLSLLFQVLPTHLTTKLIPDPHRYQPPLPLPHTASNGGHQTQRSPHPPRRCLPPVHAAAPPQGRHQPHLRLRPLLHPRPSLLEEGRRGTPVHPVRRGPPHGLPVRGHPVRGPPGHHPDGRPGRRRGAALGRHRPAERAGGEGARRQERDVGGGQHRPRHRHVRRHDRVRGDVPPSHPEGDPPAEGAHPVPQRRGRRQGSPPPHQLRQGRHARARQHPDAGLLRHPLGDPGGHRPPHEREHHPQAPTEGHHHSLRRPRSPVLHRRVAHRPPQLSCRHPRGRGDHLVGGAESGGDRIALRTPGQGRAGARQRHGGGVGGGGHRVLRL</sequence>
<reference evidence="2" key="1">
    <citation type="submission" date="2015-07" db="EMBL/GenBank/DDBJ databases">
        <title>Transcriptome Assembly of Anthurium amnicola.</title>
        <authorList>
            <person name="Suzuki J."/>
        </authorList>
    </citation>
    <scope>NUCLEOTIDE SEQUENCE</scope>
</reference>
<dbReference type="AlphaFoldDB" id="A0A1D1YDY5"/>
<feature type="compositionally biased region" description="Basic residues" evidence="1">
    <location>
        <begin position="111"/>
        <end position="121"/>
    </location>
</feature>
<feature type="region of interest" description="Disordered" evidence="1">
    <location>
        <begin position="63"/>
        <end position="371"/>
    </location>
</feature>
<organism evidence="2">
    <name type="scientific">Anthurium amnicola</name>
    <dbReference type="NCBI Taxonomy" id="1678845"/>
    <lineage>
        <taxon>Eukaryota</taxon>
        <taxon>Viridiplantae</taxon>
        <taxon>Streptophyta</taxon>
        <taxon>Embryophyta</taxon>
        <taxon>Tracheophyta</taxon>
        <taxon>Spermatophyta</taxon>
        <taxon>Magnoliopsida</taxon>
        <taxon>Liliopsida</taxon>
        <taxon>Araceae</taxon>
        <taxon>Pothoideae</taxon>
        <taxon>Potheae</taxon>
        <taxon>Anthurium</taxon>
    </lineage>
</organism>
<feature type="compositionally biased region" description="Basic residues" evidence="1">
    <location>
        <begin position="297"/>
        <end position="313"/>
    </location>
</feature>
<feature type="compositionally biased region" description="Basic residues" evidence="1">
    <location>
        <begin position="168"/>
        <end position="178"/>
    </location>
</feature>
<evidence type="ECO:0000313" key="2">
    <source>
        <dbReference type="EMBL" id="JAT52855.1"/>
    </source>
</evidence>
<accession>A0A1D1YDY5</accession>
<feature type="compositionally biased region" description="Gly residues" evidence="1">
    <location>
        <begin position="358"/>
        <end position="371"/>
    </location>
</feature>
<feature type="non-terminal residue" evidence="2">
    <location>
        <position position="1"/>
    </location>
</feature>
<feature type="compositionally biased region" description="Basic residues" evidence="1">
    <location>
        <begin position="201"/>
        <end position="213"/>
    </location>
</feature>
<name>A0A1D1YDY5_9ARAE</name>
<dbReference type="EMBL" id="GDJX01015081">
    <property type="protein sequence ID" value="JAT52855.1"/>
    <property type="molecule type" value="Transcribed_RNA"/>
</dbReference>
<protein>
    <submittedName>
        <fullName evidence="2">Uncharacterized protein</fullName>
    </submittedName>
</protein>
<feature type="region of interest" description="Disordered" evidence="1">
    <location>
        <begin position="1"/>
        <end position="37"/>
    </location>
</feature>